<keyword evidence="3" id="KW-1185">Reference proteome</keyword>
<dbReference type="EMBL" id="QETA01000015">
    <property type="protein sequence ID" value="PWF20771.1"/>
    <property type="molecule type" value="Genomic_DNA"/>
</dbReference>
<feature type="non-terminal residue" evidence="2">
    <location>
        <position position="173"/>
    </location>
</feature>
<evidence type="ECO:0000256" key="1">
    <source>
        <dbReference type="SAM" id="MobiDB-lite"/>
    </source>
</evidence>
<protein>
    <submittedName>
        <fullName evidence="2">Hemagglutinin</fullName>
    </submittedName>
</protein>
<sequence>MIASAREAVEAGRNRLSTGTLSASDIANHSDYKASGISLGGGYSHSSATGKAGDDTVESGGGREGSVNTVERGQEGAWENFGSGLSGASAGMSKASGSTDSVTRSGISSGALEIRDGAAQTVAGLDRDVLSGDGANGLDKTWDGEQLKRQVQAEAQIVAAFGQQAHQTVETYT</sequence>
<feature type="region of interest" description="Disordered" evidence="1">
    <location>
        <begin position="43"/>
        <end position="105"/>
    </location>
</feature>
<accession>A0A2V1JV54</accession>
<organism evidence="2 3">
    <name type="scientific">Corticimicrobacter populi</name>
    <dbReference type="NCBI Taxonomy" id="2175229"/>
    <lineage>
        <taxon>Bacteria</taxon>
        <taxon>Pseudomonadati</taxon>
        <taxon>Pseudomonadota</taxon>
        <taxon>Betaproteobacteria</taxon>
        <taxon>Burkholderiales</taxon>
        <taxon>Alcaligenaceae</taxon>
        <taxon>Corticimicrobacter</taxon>
    </lineage>
</organism>
<evidence type="ECO:0000313" key="2">
    <source>
        <dbReference type="EMBL" id="PWF20771.1"/>
    </source>
</evidence>
<proteinExistence type="predicted"/>
<gene>
    <name evidence="2" type="ORF">DD235_16645</name>
</gene>
<reference evidence="3" key="1">
    <citation type="submission" date="2018-05" db="EMBL/GenBank/DDBJ databases">
        <authorList>
            <person name="Li Y."/>
        </authorList>
    </citation>
    <scope>NUCLEOTIDE SEQUENCE [LARGE SCALE GENOMIC DNA]</scope>
    <source>
        <strain evidence="3">3d-2-2</strain>
    </source>
</reference>
<name>A0A2V1JV54_9BURK</name>
<dbReference type="Proteomes" id="UP000245212">
    <property type="component" value="Unassembled WGS sequence"/>
</dbReference>
<feature type="compositionally biased region" description="Low complexity" evidence="1">
    <location>
        <begin position="82"/>
        <end position="98"/>
    </location>
</feature>
<comment type="caution">
    <text evidence="2">The sequence shown here is derived from an EMBL/GenBank/DDBJ whole genome shotgun (WGS) entry which is preliminary data.</text>
</comment>
<dbReference type="AlphaFoldDB" id="A0A2V1JV54"/>
<evidence type="ECO:0000313" key="3">
    <source>
        <dbReference type="Proteomes" id="UP000245212"/>
    </source>
</evidence>